<organism evidence="3 4">
    <name type="scientific">Tanacetum coccineum</name>
    <dbReference type="NCBI Taxonomy" id="301880"/>
    <lineage>
        <taxon>Eukaryota</taxon>
        <taxon>Viridiplantae</taxon>
        <taxon>Streptophyta</taxon>
        <taxon>Embryophyta</taxon>
        <taxon>Tracheophyta</taxon>
        <taxon>Spermatophyta</taxon>
        <taxon>Magnoliopsida</taxon>
        <taxon>eudicotyledons</taxon>
        <taxon>Gunneridae</taxon>
        <taxon>Pentapetalae</taxon>
        <taxon>asterids</taxon>
        <taxon>campanulids</taxon>
        <taxon>Asterales</taxon>
        <taxon>Asteraceae</taxon>
        <taxon>Asteroideae</taxon>
        <taxon>Anthemideae</taxon>
        <taxon>Anthemidinae</taxon>
        <taxon>Tanacetum</taxon>
    </lineage>
</organism>
<evidence type="ECO:0000256" key="2">
    <source>
        <dbReference type="SAM" id="MobiDB-lite"/>
    </source>
</evidence>
<accession>A0ABQ5HEA2</accession>
<evidence type="ECO:0000256" key="1">
    <source>
        <dbReference type="SAM" id="Coils"/>
    </source>
</evidence>
<comment type="caution">
    <text evidence="3">The sequence shown here is derived from an EMBL/GenBank/DDBJ whole genome shotgun (WGS) entry which is preliminary data.</text>
</comment>
<feature type="coiled-coil region" evidence="1">
    <location>
        <begin position="118"/>
        <end position="145"/>
    </location>
</feature>
<keyword evidence="1" id="KW-0175">Coiled coil</keyword>
<protein>
    <submittedName>
        <fullName evidence="3">Uncharacterized protein</fullName>
    </submittedName>
</protein>
<keyword evidence="4" id="KW-1185">Reference proteome</keyword>
<gene>
    <name evidence="3" type="ORF">Tco_1067453</name>
</gene>
<proteinExistence type="predicted"/>
<name>A0ABQ5HEA2_9ASTR</name>
<sequence length="232" mass="26200">MALILLTCRSLGILDLISLYTTKSARDELKIAHTDLGTNEESRVDDISKKIKLEDLSEILKDTRSAFFTPDSPQDDPIIVTDESKEEEADKKYTHDNSHDVPEDTSVPPPPSPKSAQIQELMTHVLLLKSQKDELEQQKASAEAEPELSKLLASHNFASSLPTELKELPLKFTELSREIKELKQHVKDMEIELHGDLKEILTKLETFTSTISSVTSQVVERKNIQWELLAEL</sequence>
<feature type="compositionally biased region" description="Basic and acidic residues" evidence="2">
    <location>
        <begin position="88"/>
        <end position="102"/>
    </location>
</feature>
<evidence type="ECO:0000313" key="3">
    <source>
        <dbReference type="EMBL" id="GJT85736.1"/>
    </source>
</evidence>
<dbReference type="EMBL" id="BQNB010019479">
    <property type="protein sequence ID" value="GJT85736.1"/>
    <property type="molecule type" value="Genomic_DNA"/>
</dbReference>
<reference evidence="3" key="2">
    <citation type="submission" date="2022-01" db="EMBL/GenBank/DDBJ databases">
        <authorList>
            <person name="Yamashiro T."/>
            <person name="Shiraishi A."/>
            <person name="Satake H."/>
            <person name="Nakayama K."/>
        </authorList>
    </citation>
    <scope>NUCLEOTIDE SEQUENCE</scope>
</reference>
<feature type="region of interest" description="Disordered" evidence="2">
    <location>
        <begin position="84"/>
        <end position="115"/>
    </location>
</feature>
<dbReference type="Proteomes" id="UP001151760">
    <property type="component" value="Unassembled WGS sequence"/>
</dbReference>
<reference evidence="3" key="1">
    <citation type="journal article" date="2022" name="Int. J. Mol. Sci.">
        <title>Draft Genome of Tanacetum Coccineum: Genomic Comparison of Closely Related Tanacetum-Family Plants.</title>
        <authorList>
            <person name="Yamashiro T."/>
            <person name="Shiraishi A."/>
            <person name="Nakayama K."/>
            <person name="Satake H."/>
        </authorList>
    </citation>
    <scope>NUCLEOTIDE SEQUENCE</scope>
</reference>
<feature type="coiled-coil region" evidence="1">
    <location>
        <begin position="172"/>
        <end position="199"/>
    </location>
</feature>
<evidence type="ECO:0000313" key="4">
    <source>
        <dbReference type="Proteomes" id="UP001151760"/>
    </source>
</evidence>